<reference evidence="1 2" key="1">
    <citation type="journal article" date="2015" name="Sci. Rep.">
        <title>The power of single molecule real-time sequencing technology in the de novo assembly of a eukaryotic genome.</title>
        <authorList>
            <person name="Sakai H."/>
            <person name="Naito K."/>
            <person name="Ogiso-Tanaka E."/>
            <person name="Takahashi Y."/>
            <person name="Iseki K."/>
            <person name="Muto C."/>
            <person name="Satou K."/>
            <person name="Teruya K."/>
            <person name="Shiroma A."/>
            <person name="Shimoji M."/>
            <person name="Hirano T."/>
            <person name="Itoh T."/>
            <person name="Kaga A."/>
            <person name="Tomooka N."/>
        </authorList>
    </citation>
    <scope>NUCLEOTIDE SEQUENCE [LARGE SCALE GENOMIC DNA]</scope>
    <source>
        <strain evidence="2">cv. Shumari</strain>
    </source>
</reference>
<evidence type="ECO:0000313" key="1">
    <source>
        <dbReference type="EMBL" id="BAT74291.1"/>
    </source>
</evidence>
<protein>
    <submittedName>
        <fullName evidence="1">Uncharacterized protein</fullName>
    </submittedName>
</protein>
<feature type="non-terminal residue" evidence="1">
    <location>
        <position position="1"/>
    </location>
</feature>
<accession>A0A0S3R164</accession>
<proteinExistence type="predicted"/>
<evidence type="ECO:0000313" key="2">
    <source>
        <dbReference type="Proteomes" id="UP000291084"/>
    </source>
</evidence>
<organism evidence="1 2">
    <name type="scientific">Vigna angularis var. angularis</name>
    <dbReference type="NCBI Taxonomy" id="157739"/>
    <lineage>
        <taxon>Eukaryota</taxon>
        <taxon>Viridiplantae</taxon>
        <taxon>Streptophyta</taxon>
        <taxon>Embryophyta</taxon>
        <taxon>Tracheophyta</taxon>
        <taxon>Spermatophyta</taxon>
        <taxon>Magnoliopsida</taxon>
        <taxon>eudicotyledons</taxon>
        <taxon>Gunneridae</taxon>
        <taxon>Pentapetalae</taxon>
        <taxon>rosids</taxon>
        <taxon>fabids</taxon>
        <taxon>Fabales</taxon>
        <taxon>Fabaceae</taxon>
        <taxon>Papilionoideae</taxon>
        <taxon>50 kb inversion clade</taxon>
        <taxon>NPAAA clade</taxon>
        <taxon>indigoferoid/millettioid clade</taxon>
        <taxon>Phaseoleae</taxon>
        <taxon>Vigna</taxon>
    </lineage>
</organism>
<dbReference type="EMBL" id="AP015034">
    <property type="protein sequence ID" value="BAT74291.1"/>
    <property type="molecule type" value="Genomic_DNA"/>
</dbReference>
<dbReference type="Proteomes" id="UP000291084">
    <property type="component" value="Chromosome 1"/>
</dbReference>
<gene>
    <name evidence="1" type="primary">Vigan.01G192600</name>
    <name evidence="1" type="ORF">VIGAN_01192600</name>
</gene>
<sequence>TTVFYHEIPPKINSITTLWTKTQIYQLLLFIKQLRGLNKCLEKLRGLNNETTTALHNMLLLLQAQGTLEKPTNYKSMIRGSP</sequence>
<dbReference type="AlphaFoldDB" id="A0A0S3R164"/>
<name>A0A0S3R164_PHAAN</name>
<keyword evidence="2" id="KW-1185">Reference proteome</keyword>